<keyword evidence="2" id="KW-1185">Reference proteome</keyword>
<proteinExistence type="predicted"/>
<gene>
    <name evidence="1" type="ORF">BDM02DRAFT_3183860</name>
</gene>
<dbReference type="Proteomes" id="UP000886501">
    <property type="component" value="Unassembled WGS sequence"/>
</dbReference>
<comment type="caution">
    <text evidence="1">The sequence shown here is derived from an EMBL/GenBank/DDBJ whole genome shotgun (WGS) entry which is preliminary data.</text>
</comment>
<reference evidence="1" key="2">
    <citation type="journal article" date="2020" name="Nat. Commun.">
        <title>Large-scale genome sequencing of mycorrhizal fungi provides insights into the early evolution of symbiotic traits.</title>
        <authorList>
            <person name="Miyauchi S."/>
            <person name="Kiss E."/>
            <person name="Kuo A."/>
            <person name="Drula E."/>
            <person name="Kohler A."/>
            <person name="Sanchez-Garcia M."/>
            <person name="Morin E."/>
            <person name="Andreopoulos B."/>
            <person name="Barry K.W."/>
            <person name="Bonito G."/>
            <person name="Buee M."/>
            <person name="Carver A."/>
            <person name="Chen C."/>
            <person name="Cichocki N."/>
            <person name="Clum A."/>
            <person name="Culley D."/>
            <person name="Crous P.W."/>
            <person name="Fauchery L."/>
            <person name="Girlanda M."/>
            <person name="Hayes R.D."/>
            <person name="Keri Z."/>
            <person name="LaButti K."/>
            <person name="Lipzen A."/>
            <person name="Lombard V."/>
            <person name="Magnuson J."/>
            <person name="Maillard F."/>
            <person name="Murat C."/>
            <person name="Nolan M."/>
            <person name="Ohm R.A."/>
            <person name="Pangilinan J."/>
            <person name="Pereira M.F."/>
            <person name="Perotto S."/>
            <person name="Peter M."/>
            <person name="Pfister S."/>
            <person name="Riley R."/>
            <person name="Sitrit Y."/>
            <person name="Stielow J.B."/>
            <person name="Szollosi G."/>
            <person name="Zifcakova L."/>
            <person name="Stursova M."/>
            <person name="Spatafora J.W."/>
            <person name="Tedersoo L."/>
            <person name="Vaario L.M."/>
            <person name="Yamada A."/>
            <person name="Yan M."/>
            <person name="Wang P."/>
            <person name="Xu J."/>
            <person name="Bruns T."/>
            <person name="Baldrian P."/>
            <person name="Vilgalys R."/>
            <person name="Dunand C."/>
            <person name="Henrissat B."/>
            <person name="Grigoriev I.V."/>
            <person name="Hibbett D."/>
            <person name="Nagy L.G."/>
            <person name="Martin F.M."/>
        </authorList>
    </citation>
    <scope>NUCLEOTIDE SEQUENCE</scope>
    <source>
        <strain evidence="1">P2</strain>
    </source>
</reference>
<evidence type="ECO:0000313" key="1">
    <source>
        <dbReference type="EMBL" id="KAF9652134.1"/>
    </source>
</evidence>
<dbReference type="EMBL" id="MU117970">
    <property type="protein sequence ID" value="KAF9652134.1"/>
    <property type="molecule type" value="Genomic_DNA"/>
</dbReference>
<sequence>MPHKIFEIDEIFRPIAGHVVDLSGSSAIALACCCKAFEEPVLSSYWEEQSLDKLARVIPTGVLKRSGLNRSSYYVCTPEGSKVAKESSLTCAVLQTTTRLPTQEERDRLLRYAFWIKRITCVITRRFEAFFKILQLSSPTETPFPNLRGLTLWIYPPLLRFLPLFVSSRMSTFSISVYRDTPFDPKTVERDYLAAVVAALPTSLREFTLRIDHAGLGSGELKEEVLLMIRRCGQTLVYLKIDVELPAVTIQRVMRLPNLRTWEVHRSLLPATLTSCSEATYLPALRSLALSATNTYDWVIFLTSSYPTVDAVRSTLTELNLNDHCAVDPILIAQICVFTNLTRLEVGWSCPEDRCTFALADDDLSRLSLTLPRLEWLTLGHQCDKNTCRTTFRSLLFLSARCPRLTSILIHFNTMQITQDIRSLFETTNPGIKELWDSPTRCQIETFSVFETPLSLKGSDELDVVKRGFLNVFPRLRNIARRCGRTWQCLTEALEK</sequence>
<evidence type="ECO:0000313" key="2">
    <source>
        <dbReference type="Proteomes" id="UP000886501"/>
    </source>
</evidence>
<reference evidence="1" key="1">
    <citation type="submission" date="2019-10" db="EMBL/GenBank/DDBJ databases">
        <authorList>
            <consortium name="DOE Joint Genome Institute"/>
            <person name="Kuo A."/>
            <person name="Miyauchi S."/>
            <person name="Kiss E."/>
            <person name="Drula E."/>
            <person name="Kohler A."/>
            <person name="Sanchez-Garcia M."/>
            <person name="Andreopoulos B."/>
            <person name="Barry K.W."/>
            <person name="Bonito G."/>
            <person name="Buee M."/>
            <person name="Carver A."/>
            <person name="Chen C."/>
            <person name="Cichocki N."/>
            <person name="Clum A."/>
            <person name="Culley D."/>
            <person name="Crous P.W."/>
            <person name="Fauchery L."/>
            <person name="Girlanda M."/>
            <person name="Hayes R."/>
            <person name="Keri Z."/>
            <person name="Labutti K."/>
            <person name="Lipzen A."/>
            <person name="Lombard V."/>
            <person name="Magnuson J."/>
            <person name="Maillard F."/>
            <person name="Morin E."/>
            <person name="Murat C."/>
            <person name="Nolan M."/>
            <person name="Ohm R."/>
            <person name="Pangilinan J."/>
            <person name="Pereira M."/>
            <person name="Perotto S."/>
            <person name="Peter M."/>
            <person name="Riley R."/>
            <person name="Sitrit Y."/>
            <person name="Stielow B."/>
            <person name="Szollosi G."/>
            <person name="Zifcakova L."/>
            <person name="Stursova M."/>
            <person name="Spatafora J.W."/>
            <person name="Tedersoo L."/>
            <person name="Vaario L.-M."/>
            <person name="Yamada A."/>
            <person name="Yan M."/>
            <person name="Wang P."/>
            <person name="Xu J."/>
            <person name="Bruns T."/>
            <person name="Baldrian P."/>
            <person name="Vilgalys R."/>
            <person name="Henrissat B."/>
            <person name="Grigoriev I.V."/>
            <person name="Hibbett D."/>
            <person name="Nagy L.G."/>
            <person name="Martin F.M."/>
        </authorList>
    </citation>
    <scope>NUCLEOTIDE SEQUENCE</scope>
    <source>
        <strain evidence="1">P2</strain>
    </source>
</reference>
<accession>A0ACB6ZRK7</accession>
<name>A0ACB6ZRK7_THEGA</name>
<protein>
    <submittedName>
        <fullName evidence="1">Uncharacterized protein</fullName>
    </submittedName>
</protein>
<organism evidence="1 2">
    <name type="scientific">Thelephora ganbajun</name>
    <name type="common">Ganba fungus</name>
    <dbReference type="NCBI Taxonomy" id="370292"/>
    <lineage>
        <taxon>Eukaryota</taxon>
        <taxon>Fungi</taxon>
        <taxon>Dikarya</taxon>
        <taxon>Basidiomycota</taxon>
        <taxon>Agaricomycotina</taxon>
        <taxon>Agaricomycetes</taxon>
        <taxon>Thelephorales</taxon>
        <taxon>Thelephoraceae</taxon>
        <taxon>Thelephora</taxon>
    </lineage>
</organism>